<dbReference type="Gene3D" id="3.90.550.10">
    <property type="entry name" value="Spore Coat Polysaccharide Biosynthesis Protein SpsA, Chain A"/>
    <property type="match status" value="1"/>
</dbReference>
<evidence type="ECO:0000256" key="3">
    <source>
        <dbReference type="PIRSR" id="PIRSR018153-1"/>
    </source>
</evidence>
<dbReference type="GO" id="GO:0006487">
    <property type="term" value="P:protein N-linked glycosylation"/>
    <property type="evidence" value="ECO:0007669"/>
    <property type="project" value="TreeGrafter"/>
</dbReference>
<dbReference type="PIRSF" id="PIRSF018153">
    <property type="entry name" value="Glyco_trans_15"/>
    <property type="match status" value="1"/>
</dbReference>
<reference evidence="4" key="1">
    <citation type="submission" date="2020-11" db="EMBL/GenBank/DDBJ databases">
        <authorList>
            <consortium name="DOE Joint Genome Institute"/>
            <person name="Ahrendt S."/>
            <person name="Riley R."/>
            <person name="Andreopoulos W."/>
            <person name="Labutti K."/>
            <person name="Pangilinan J."/>
            <person name="Ruiz-Duenas F.J."/>
            <person name="Barrasa J.M."/>
            <person name="Sanchez-Garcia M."/>
            <person name="Camarero S."/>
            <person name="Miyauchi S."/>
            <person name="Serrano A."/>
            <person name="Linde D."/>
            <person name="Babiker R."/>
            <person name="Drula E."/>
            <person name="Ayuso-Fernandez I."/>
            <person name="Pacheco R."/>
            <person name="Padilla G."/>
            <person name="Ferreira P."/>
            <person name="Barriuso J."/>
            <person name="Kellner H."/>
            <person name="Castanera R."/>
            <person name="Alfaro M."/>
            <person name="Ramirez L."/>
            <person name="Pisabarro A.G."/>
            <person name="Kuo A."/>
            <person name="Tritt A."/>
            <person name="Lipzen A."/>
            <person name="He G."/>
            <person name="Yan M."/>
            <person name="Ng V."/>
            <person name="Cullen D."/>
            <person name="Martin F."/>
            <person name="Rosso M.-N."/>
            <person name="Henrissat B."/>
            <person name="Hibbett D."/>
            <person name="Martinez A.T."/>
            <person name="Grigoriev I.V."/>
        </authorList>
    </citation>
    <scope>NUCLEOTIDE SEQUENCE</scope>
    <source>
        <strain evidence="4">AH 40177</strain>
    </source>
</reference>
<organism evidence="4 5">
    <name type="scientific">Rhodocollybia butyracea</name>
    <dbReference type="NCBI Taxonomy" id="206335"/>
    <lineage>
        <taxon>Eukaryota</taxon>
        <taxon>Fungi</taxon>
        <taxon>Dikarya</taxon>
        <taxon>Basidiomycota</taxon>
        <taxon>Agaricomycotina</taxon>
        <taxon>Agaricomycetes</taxon>
        <taxon>Agaricomycetidae</taxon>
        <taxon>Agaricales</taxon>
        <taxon>Marasmiineae</taxon>
        <taxon>Omphalotaceae</taxon>
        <taxon>Rhodocollybia</taxon>
    </lineage>
</organism>
<dbReference type="GO" id="GO:0000026">
    <property type="term" value="F:alpha-1,2-mannosyltransferase activity"/>
    <property type="evidence" value="ECO:0007669"/>
    <property type="project" value="TreeGrafter"/>
</dbReference>
<dbReference type="FunFam" id="3.90.550.10:FF:000051">
    <property type="entry name" value="Alpha-1,2-mannosyltransferase (Ktr4)"/>
    <property type="match status" value="1"/>
</dbReference>
<name>A0A9P5PN04_9AGAR</name>
<dbReference type="Pfam" id="PF01793">
    <property type="entry name" value="Glyco_transf_15"/>
    <property type="match status" value="1"/>
</dbReference>
<dbReference type="InterPro" id="IPR002685">
    <property type="entry name" value="Glyco_trans_15"/>
</dbReference>
<gene>
    <name evidence="4" type="ORF">BDP27DRAFT_761289</name>
</gene>
<dbReference type="PANTHER" id="PTHR31121:SF6">
    <property type="entry name" value="ALPHA-1,2 MANNOSYLTRANSFERASE KTR1"/>
    <property type="match status" value="1"/>
</dbReference>
<dbReference type="SUPFAM" id="SSF53448">
    <property type="entry name" value="Nucleotide-diphospho-sugar transferases"/>
    <property type="match status" value="1"/>
</dbReference>
<dbReference type="AlphaFoldDB" id="A0A9P5PN04"/>
<keyword evidence="5" id="KW-1185">Reference proteome</keyword>
<dbReference type="OrthoDB" id="439943at2759"/>
<sequence length="373" mass="44031">MSFSESKRYAIFVLSLFAFLYTTTLLRGRFQHLVTTPNPIALESEPIFEKENATLVILARNSELKGVLLSMKSLEMHFNTRFQYPYVLLNDEEFTNEFKGRVMLATNAPVQFGLIPRDHWVQPAWVDEAKAEQSRERLKAQNIIYGDSISYRNMCRFNSGYFFKHQLLQQYRYYWRIEPDVKYFCDINYDPFKFMIKNNHTYGFTIALYETPETVTTLWDSVKEFMVKYPQYIANDNAMDFLSDDGGKTYNMCHFWSNFEIADLDFWRSEAYQTFFEFLDNTGGFYYERFGDAPIHSIAAALFLPKHKLHFFRNIGYQHSIYQHCPSSYEAGSNTCSCSWWNTIDYTKASCLPRYEAMMSKELGMTASPLPWY</sequence>
<dbReference type="GO" id="GO:0000032">
    <property type="term" value="P:cell wall mannoprotein biosynthetic process"/>
    <property type="evidence" value="ECO:0007669"/>
    <property type="project" value="TreeGrafter"/>
</dbReference>
<dbReference type="PANTHER" id="PTHR31121">
    <property type="entry name" value="ALPHA-1,2 MANNOSYLTRANSFERASE KTR1"/>
    <property type="match status" value="1"/>
</dbReference>
<keyword evidence="2" id="KW-0808">Transferase</keyword>
<protein>
    <submittedName>
        <fullName evidence="4">Glycosyltransferase family 15 protein</fullName>
    </submittedName>
</protein>
<evidence type="ECO:0000256" key="2">
    <source>
        <dbReference type="ARBA" id="ARBA00022679"/>
    </source>
</evidence>
<dbReference type="GO" id="GO:0005794">
    <property type="term" value="C:Golgi apparatus"/>
    <property type="evidence" value="ECO:0007669"/>
    <property type="project" value="TreeGrafter"/>
</dbReference>
<dbReference type="GO" id="GO:0016020">
    <property type="term" value="C:membrane"/>
    <property type="evidence" value="ECO:0007669"/>
    <property type="project" value="InterPro"/>
</dbReference>
<evidence type="ECO:0000313" key="4">
    <source>
        <dbReference type="EMBL" id="KAF9068826.1"/>
    </source>
</evidence>
<dbReference type="InterPro" id="IPR029044">
    <property type="entry name" value="Nucleotide-diphossugar_trans"/>
</dbReference>
<feature type="active site" description="Nucleophile" evidence="3">
    <location>
        <position position="260"/>
    </location>
</feature>
<dbReference type="EMBL" id="JADNRY010000056">
    <property type="protein sequence ID" value="KAF9068826.1"/>
    <property type="molecule type" value="Genomic_DNA"/>
</dbReference>
<comment type="caution">
    <text evidence="4">The sequence shown here is derived from an EMBL/GenBank/DDBJ whole genome shotgun (WGS) entry which is preliminary data.</text>
</comment>
<dbReference type="Proteomes" id="UP000772434">
    <property type="component" value="Unassembled WGS sequence"/>
</dbReference>
<accession>A0A9P5PN04</accession>
<evidence type="ECO:0000256" key="1">
    <source>
        <dbReference type="ARBA" id="ARBA00007677"/>
    </source>
</evidence>
<proteinExistence type="inferred from homology"/>
<evidence type="ECO:0000313" key="5">
    <source>
        <dbReference type="Proteomes" id="UP000772434"/>
    </source>
</evidence>
<comment type="similarity">
    <text evidence="1">Belongs to the glycosyltransferase 15 family.</text>
</comment>